<feature type="transmembrane region" description="Helical" evidence="1">
    <location>
        <begin position="75"/>
        <end position="101"/>
    </location>
</feature>
<dbReference type="InterPro" id="IPR025250">
    <property type="entry name" value="DUF4199"/>
</dbReference>
<name>A0ABY4F847_9BACT</name>
<dbReference type="Proteomes" id="UP000831785">
    <property type="component" value="Chromosome"/>
</dbReference>
<evidence type="ECO:0000256" key="1">
    <source>
        <dbReference type="SAM" id="Phobius"/>
    </source>
</evidence>
<accession>A0ABY4F847</accession>
<sequence length="177" mass="19758">METTATPVSPVAVGVRYGLITGLLWIIVDFILRATELSFKYSIYMSASILVYVLGIVLAHRFFKQQNQSFMTYGQGMLIVLVLSLIAGLLSGIFNFVYVNFIDTDYPLRMRTDFEAWMSSMPGVQEEQIEKSLADMSDEKVKSPLQIGKGAMAGAFIGLIPGLIVTIFTKHKRPEFD</sequence>
<keyword evidence="1" id="KW-0812">Transmembrane</keyword>
<keyword evidence="3" id="KW-1185">Reference proteome</keyword>
<feature type="transmembrane region" description="Helical" evidence="1">
    <location>
        <begin position="44"/>
        <end position="63"/>
    </location>
</feature>
<organism evidence="2 3">
    <name type="scientific">Hymenobacter cellulosivorans</name>
    <dbReference type="NCBI Taxonomy" id="2932249"/>
    <lineage>
        <taxon>Bacteria</taxon>
        <taxon>Pseudomonadati</taxon>
        <taxon>Bacteroidota</taxon>
        <taxon>Cytophagia</taxon>
        <taxon>Cytophagales</taxon>
        <taxon>Hymenobacteraceae</taxon>
        <taxon>Hymenobacter</taxon>
    </lineage>
</organism>
<feature type="transmembrane region" description="Helical" evidence="1">
    <location>
        <begin position="150"/>
        <end position="169"/>
    </location>
</feature>
<reference evidence="2 3" key="1">
    <citation type="submission" date="2022-04" db="EMBL/GenBank/DDBJ databases">
        <title>Hymenobacter sp. isolated from the air.</title>
        <authorList>
            <person name="Won M."/>
            <person name="Lee C.-M."/>
            <person name="Woen H.-Y."/>
            <person name="Kwon S.-W."/>
        </authorList>
    </citation>
    <scope>NUCLEOTIDE SEQUENCE [LARGE SCALE GENOMIC DNA]</scope>
    <source>
        <strain evidence="3">5116 S-27</strain>
    </source>
</reference>
<proteinExistence type="predicted"/>
<keyword evidence="1" id="KW-0472">Membrane</keyword>
<keyword evidence="1" id="KW-1133">Transmembrane helix</keyword>
<protein>
    <submittedName>
        <fullName evidence="2">DUF4199 domain-containing protein</fullName>
    </submittedName>
</protein>
<dbReference type="EMBL" id="CP095049">
    <property type="protein sequence ID" value="UOQ52624.1"/>
    <property type="molecule type" value="Genomic_DNA"/>
</dbReference>
<feature type="transmembrane region" description="Helical" evidence="1">
    <location>
        <begin position="12"/>
        <end position="32"/>
    </location>
</feature>
<dbReference type="RefSeq" id="WP_244716775.1">
    <property type="nucleotide sequence ID" value="NZ_CP095049.1"/>
</dbReference>
<gene>
    <name evidence="2" type="ORF">MUN80_23095</name>
</gene>
<evidence type="ECO:0000313" key="3">
    <source>
        <dbReference type="Proteomes" id="UP000831785"/>
    </source>
</evidence>
<evidence type="ECO:0000313" key="2">
    <source>
        <dbReference type="EMBL" id="UOQ52624.1"/>
    </source>
</evidence>
<dbReference type="Pfam" id="PF13858">
    <property type="entry name" value="DUF4199"/>
    <property type="match status" value="1"/>
</dbReference>